<gene>
    <name evidence="1" type="ORF">BN977_00677</name>
</gene>
<evidence type="ECO:0008006" key="3">
    <source>
        <dbReference type="Google" id="ProtNLM"/>
    </source>
</evidence>
<dbReference type="OrthoDB" id="4369943at2"/>
<evidence type="ECO:0000313" key="2">
    <source>
        <dbReference type="Proteomes" id="UP000028870"/>
    </source>
</evidence>
<dbReference type="EMBL" id="CCBB010000001">
    <property type="protein sequence ID" value="CDO05901.1"/>
    <property type="molecule type" value="Genomic_DNA"/>
</dbReference>
<dbReference type="STRING" id="258533.BN977_00677"/>
<comment type="caution">
    <text evidence="1">The sequence shown here is derived from an EMBL/GenBank/DDBJ whole genome shotgun (WGS) entry which is preliminary data.</text>
</comment>
<protein>
    <recommendedName>
        <fullName evidence="3">Lysophospholipase</fullName>
    </recommendedName>
</protein>
<organism evidence="1 2">
    <name type="scientific">Mycolicibacterium cosmeticum</name>
    <dbReference type="NCBI Taxonomy" id="258533"/>
    <lineage>
        <taxon>Bacteria</taxon>
        <taxon>Bacillati</taxon>
        <taxon>Actinomycetota</taxon>
        <taxon>Actinomycetes</taxon>
        <taxon>Mycobacteriales</taxon>
        <taxon>Mycobacteriaceae</taxon>
        <taxon>Mycolicibacterium</taxon>
    </lineage>
</organism>
<dbReference type="eggNOG" id="COG2755">
    <property type="taxonomic scope" value="Bacteria"/>
</dbReference>
<evidence type="ECO:0000313" key="1">
    <source>
        <dbReference type="EMBL" id="CDO05901.1"/>
    </source>
</evidence>
<dbReference type="InterPro" id="IPR050023">
    <property type="entry name" value="OctT"/>
</dbReference>
<keyword evidence="2" id="KW-1185">Reference proteome</keyword>
<dbReference type="AlphaFoldDB" id="W9ATG1"/>
<dbReference type="Gene3D" id="3.40.50.1110">
    <property type="entry name" value="SGNH hydrolase"/>
    <property type="match status" value="1"/>
</dbReference>
<dbReference type="NCBIfam" id="NF043016">
    <property type="entry name" value="DigluglyOctase"/>
    <property type="match status" value="1"/>
</dbReference>
<dbReference type="RefSeq" id="WP_024452969.1">
    <property type="nucleotide sequence ID" value="NZ_CCBB010000001.1"/>
</dbReference>
<proteinExistence type="predicted"/>
<dbReference type="SUPFAM" id="SSF52266">
    <property type="entry name" value="SGNH hydrolase"/>
    <property type="match status" value="1"/>
</dbReference>
<sequence>MSSDPPRQTLLVFCDSLSYYGPTGGLPADDPRIWPNIVAEQLGWDVELIGRIGWTCRDVWWAATQDPRSWAALPRAGAVIFATCGMDSLPSPLPTALRELIRYVRPPWLRRWARDGYGWLQPRLSPVARPALPPHLSVEYLEQTRAALDFNRPGIPVVATVPSVHIADTYGRSHRWRDATVAAITEWGESKGVPIVDLKAAVGEYVLRGQGNPDGIHWNFEAHAAVAELMLKGLAEAGAYQPGASEATGTSPDPPARS</sequence>
<dbReference type="Proteomes" id="UP000028870">
    <property type="component" value="Unassembled WGS sequence"/>
</dbReference>
<accession>W9ATG1</accession>
<dbReference type="InterPro" id="IPR036514">
    <property type="entry name" value="SGNH_hydro_sf"/>
</dbReference>
<name>W9ATG1_MYCCO</name>
<reference evidence="1" key="2">
    <citation type="submission" date="2014-03" db="EMBL/GenBank/DDBJ databases">
        <authorList>
            <person name="Urmite Genomes"/>
        </authorList>
    </citation>
    <scope>NUCLEOTIDE SEQUENCE</scope>
    <source>
        <strain evidence="1">DSM 44829</strain>
    </source>
</reference>
<reference evidence="1" key="1">
    <citation type="submission" date="2014-03" db="EMBL/GenBank/DDBJ databases">
        <title>Draft Genome Sequence of Mycobacterium cosmeticum DSM 44829.</title>
        <authorList>
            <person name="Croce O."/>
            <person name="Robert C."/>
            <person name="Raoult D."/>
            <person name="Drancourt M."/>
        </authorList>
    </citation>
    <scope>NUCLEOTIDE SEQUENCE [LARGE SCALE GENOMIC DNA]</scope>
    <source>
        <strain evidence="1">DSM 44829</strain>
    </source>
</reference>
<dbReference type="CDD" id="cd00229">
    <property type="entry name" value="SGNH_hydrolase"/>
    <property type="match status" value="1"/>
</dbReference>